<evidence type="ECO:0000256" key="4">
    <source>
        <dbReference type="ARBA" id="ARBA00022692"/>
    </source>
</evidence>
<keyword evidence="6 7" id="KW-0472">Membrane</keyword>
<gene>
    <name evidence="8" type="ORF">WMO20_03890</name>
</gene>
<keyword evidence="4 7" id="KW-0812">Transmembrane</keyword>
<feature type="transmembrane region" description="Helical" evidence="7">
    <location>
        <begin position="242"/>
        <end position="261"/>
    </location>
</feature>
<evidence type="ECO:0000256" key="6">
    <source>
        <dbReference type="ARBA" id="ARBA00023136"/>
    </source>
</evidence>
<evidence type="ECO:0000256" key="1">
    <source>
        <dbReference type="ARBA" id="ARBA00004651"/>
    </source>
</evidence>
<dbReference type="PANTHER" id="PTHR22926">
    <property type="entry name" value="PHOSPHO-N-ACETYLMURAMOYL-PENTAPEPTIDE-TRANSFERASE"/>
    <property type="match status" value="1"/>
</dbReference>
<feature type="transmembrane region" description="Helical" evidence="7">
    <location>
        <begin position="90"/>
        <end position="110"/>
    </location>
</feature>
<feature type="transmembrane region" description="Helical" evidence="7">
    <location>
        <begin position="130"/>
        <end position="147"/>
    </location>
</feature>
<dbReference type="EMBL" id="JBBMEN010000003">
    <property type="protein sequence ID" value="MEQ2385080.1"/>
    <property type="molecule type" value="Genomic_DNA"/>
</dbReference>
<evidence type="ECO:0000256" key="7">
    <source>
        <dbReference type="SAM" id="Phobius"/>
    </source>
</evidence>
<keyword evidence="5 7" id="KW-1133">Transmembrane helix</keyword>
<reference evidence="8 9" key="1">
    <citation type="submission" date="2024-03" db="EMBL/GenBank/DDBJ databases">
        <title>Human intestinal bacterial collection.</title>
        <authorList>
            <person name="Pauvert C."/>
            <person name="Hitch T.C.A."/>
            <person name="Clavel T."/>
        </authorList>
    </citation>
    <scope>NUCLEOTIDE SEQUENCE [LARGE SCALE GENOMIC DNA]</scope>
    <source>
        <strain evidence="8 9">CLA-AA-H281</strain>
    </source>
</reference>
<sequence>MERFALAAAVVLGFALTAALCSLFVPLRRVLERREQQQQPVQSEQPRPAPLRAPLWGGLCAAAGTVTAVGVGWLAACVGQPELLGSEGRLMTRLLTALAGSLAFGAVGLAEDLARMRSPAALGLRRDVRLLLEALAAAFVLLLLRAAGCLPRGLGVPGAGYVLLGSAVPFLWTVLMVALAECARIAERDEGAVCGAAFVAMLALMMVEAGLGVSGLAVLPAALAGALVALLLWAFPPARLGVGCCGSLLAAGAIGCIPLSLDMTSLTVPLALPFWAAGGLLAAQLLCAKRTGKPLRCWVKMSPETVFLCSFALSAVGYVLALALLRWC</sequence>
<dbReference type="InterPro" id="IPR000715">
    <property type="entry name" value="Glycosyl_transferase_4"/>
</dbReference>
<evidence type="ECO:0000256" key="5">
    <source>
        <dbReference type="ARBA" id="ARBA00022989"/>
    </source>
</evidence>
<keyword evidence="3 8" id="KW-0808">Transferase</keyword>
<feature type="transmembrane region" description="Helical" evidence="7">
    <location>
        <begin position="192"/>
        <end position="211"/>
    </location>
</feature>
<feature type="transmembrane region" description="Helical" evidence="7">
    <location>
        <begin position="6"/>
        <end position="27"/>
    </location>
</feature>
<evidence type="ECO:0000313" key="8">
    <source>
        <dbReference type="EMBL" id="MEQ2385080.1"/>
    </source>
</evidence>
<protein>
    <submittedName>
        <fullName evidence="8">Glycosyl transferase family 4</fullName>
    </submittedName>
</protein>
<organism evidence="8 9">
    <name type="scientific">Faecalibacterium intestinale</name>
    <dbReference type="NCBI Taxonomy" id="3133155"/>
    <lineage>
        <taxon>Bacteria</taxon>
        <taxon>Bacillati</taxon>
        <taxon>Bacillota</taxon>
        <taxon>Clostridia</taxon>
        <taxon>Eubacteriales</taxon>
        <taxon>Oscillospiraceae</taxon>
        <taxon>Faecalibacterium</taxon>
    </lineage>
</organism>
<feature type="transmembrane region" description="Helical" evidence="7">
    <location>
        <begin position="159"/>
        <end position="180"/>
    </location>
</feature>
<feature type="transmembrane region" description="Helical" evidence="7">
    <location>
        <begin position="55"/>
        <end position="75"/>
    </location>
</feature>
<dbReference type="RefSeq" id="WP_349185912.1">
    <property type="nucleotide sequence ID" value="NZ_JBBMEN010000003.1"/>
</dbReference>
<evidence type="ECO:0000256" key="3">
    <source>
        <dbReference type="ARBA" id="ARBA00022679"/>
    </source>
</evidence>
<dbReference type="Pfam" id="PF00953">
    <property type="entry name" value="Glycos_transf_4"/>
    <property type="match status" value="1"/>
</dbReference>
<feature type="transmembrane region" description="Helical" evidence="7">
    <location>
        <begin position="217"/>
        <end position="235"/>
    </location>
</feature>
<evidence type="ECO:0000256" key="2">
    <source>
        <dbReference type="ARBA" id="ARBA00022475"/>
    </source>
</evidence>
<accession>A0ABV1C0H1</accession>
<dbReference type="Proteomes" id="UP001465119">
    <property type="component" value="Unassembled WGS sequence"/>
</dbReference>
<name>A0ABV1C0H1_9FIRM</name>
<feature type="transmembrane region" description="Helical" evidence="7">
    <location>
        <begin position="306"/>
        <end position="327"/>
    </location>
</feature>
<comment type="subcellular location">
    <subcellularLocation>
        <location evidence="1">Cell membrane</location>
        <topology evidence="1">Multi-pass membrane protein</topology>
    </subcellularLocation>
</comment>
<comment type="caution">
    <text evidence="8">The sequence shown here is derived from an EMBL/GenBank/DDBJ whole genome shotgun (WGS) entry which is preliminary data.</text>
</comment>
<proteinExistence type="predicted"/>
<keyword evidence="2" id="KW-1003">Cell membrane</keyword>
<dbReference type="GO" id="GO:0016740">
    <property type="term" value="F:transferase activity"/>
    <property type="evidence" value="ECO:0007669"/>
    <property type="project" value="UniProtKB-KW"/>
</dbReference>
<evidence type="ECO:0000313" key="9">
    <source>
        <dbReference type="Proteomes" id="UP001465119"/>
    </source>
</evidence>
<feature type="transmembrane region" description="Helical" evidence="7">
    <location>
        <begin position="267"/>
        <end position="286"/>
    </location>
</feature>
<keyword evidence="9" id="KW-1185">Reference proteome</keyword>
<dbReference type="PANTHER" id="PTHR22926:SF3">
    <property type="entry name" value="UNDECAPRENYL-PHOSPHATE ALPHA-N-ACETYLGLUCOSAMINYL 1-PHOSPHATE TRANSFERASE"/>
    <property type="match status" value="1"/>
</dbReference>